<keyword evidence="1" id="KW-0732">Signal</keyword>
<keyword evidence="3" id="KW-1185">Reference proteome</keyword>
<sequence>MKRSRVLILLASGALAGCAAPHNPKTGLADTGPKPASARLIGATPETLKADLGEPSLLRVDGPAEVWLYHSPICRLDVILYRGAKGAPVVRLARAAPRGVADATCVASLEQQRAS</sequence>
<protein>
    <recommendedName>
        <fullName evidence="4">Lipoprotein</fullName>
    </recommendedName>
</protein>
<dbReference type="STRING" id="349163.Acry_2024"/>
<dbReference type="KEGG" id="acr:Acry_2024"/>
<feature type="chain" id="PRO_5002683197" description="Lipoprotein" evidence="1">
    <location>
        <begin position="20"/>
        <end position="115"/>
    </location>
</feature>
<reference evidence="2 3" key="1">
    <citation type="submission" date="2007-05" db="EMBL/GenBank/DDBJ databases">
        <title>Complete sequence of chromosome of Acidiphilium cryptum JF-5.</title>
        <authorList>
            <consortium name="US DOE Joint Genome Institute"/>
            <person name="Copeland A."/>
            <person name="Lucas S."/>
            <person name="Lapidus A."/>
            <person name="Barry K."/>
            <person name="Detter J.C."/>
            <person name="Glavina del Rio T."/>
            <person name="Hammon N."/>
            <person name="Israni S."/>
            <person name="Dalin E."/>
            <person name="Tice H."/>
            <person name="Pitluck S."/>
            <person name="Sims D."/>
            <person name="Brettin T."/>
            <person name="Bruce D."/>
            <person name="Han C."/>
            <person name="Schmutz J."/>
            <person name="Larimer F."/>
            <person name="Land M."/>
            <person name="Hauser L."/>
            <person name="Kyrpides N."/>
            <person name="Kim E."/>
            <person name="Magnuson T."/>
            <person name="Richardson P."/>
        </authorList>
    </citation>
    <scope>NUCLEOTIDE SEQUENCE [LARGE SCALE GENOMIC DNA]</scope>
    <source>
        <strain evidence="2 3">JF-5</strain>
    </source>
</reference>
<dbReference type="Proteomes" id="UP000000245">
    <property type="component" value="Chromosome"/>
</dbReference>
<evidence type="ECO:0000256" key="1">
    <source>
        <dbReference type="SAM" id="SignalP"/>
    </source>
</evidence>
<proteinExistence type="predicted"/>
<accession>A5G042</accession>
<dbReference type="AlphaFoldDB" id="A5G042"/>
<evidence type="ECO:0000313" key="3">
    <source>
        <dbReference type="Proteomes" id="UP000000245"/>
    </source>
</evidence>
<dbReference type="EMBL" id="CP000697">
    <property type="protein sequence ID" value="ABQ31224.1"/>
    <property type="molecule type" value="Genomic_DNA"/>
</dbReference>
<name>A5G042_ACICJ</name>
<dbReference type="RefSeq" id="WP_007424582.1">
    <property type="nucleotide sequence ID" value="NC_009484.1"/>
</dbReference>
<dbReference type="PROSITE" id="PS51257">
    <property type="entry name" value="PROKAR_LIPOPROTEIN"/>
    <property type="match status" value="1"/>
</dbReference>
<organism evidence="2 3">
    <name type="scientific">Acidiphilium cryptum (strain JF-5)</name>
    <dbReference type="NCBI Taxonomy" id="349163"/>
    <lineage>
        <taxon>Bacteria</taxon>
        <taxon>Pseudomonadati</taxon>
        <taxon>Pseudomonadota</taxon>
        <taxon>Alphaproteobacteria</taxon>
        <taxon>Acetobacterales</taxon>
        <taxon>Acidocellaceae</taxon>
        <taxon>Acidiphilium</taxon>
    </lineage>
</organism>
<evidence type="ECO:0008006" key="4">
    <source>
        <dbReference type="Google" id="ProtNLM"/>
    </source>
</evidence>
<dbReference type="HOGENOM" id="CLU_2103697_0_0_5"/>
<gene>
    <name evidence="2" type="ordered locus">Acry_2024</name>
</gene>
<evidence type="ECO:0000313" key="2">
    <source>
        <dbReference type="EMBL" id="ABQ31224.1"/>
    </source>
</evidence>
<feature type="signal peptide" evidence="1">
    <location>
        <begin position="1"/>
        <end position="19"/>
    </location>
</feature>